<proteinExistence type="predicted"/>
<dbReference type="AlphaFoldDB" id="A0A225UDY2"/>
<feature type="non-terminal residue" evidence="2">
    <location>
        <position position="1"/>
    </location>
</feature>
<keyword evidence="1" id="KW-0175">Coiled coil</keyword>
<comment type="caution">
    <text evidence="2">The sequence shown here is derived from an EMBL/GenBank/DDBJ whole genome shotgun (WGS) entry which is preliminary data.</text>
</comment>
<evidence type="ECO:0000313" key="3">
    <source>
        <dbReference type="Proteomes" id="UP000198211"/>
    </source>
</evidence>
<dbReference type="EMBL" id="NBNE01021014">
    <property type="protein sequence ID" value="OWY91120.1"/>
    <property type="molecule type" value="Genomic_DNA"/>
</dbReference>
<dbReference type="Proteomes" id="UP000198211">
    <property type="component" value="Unassembled WGS sequence"/>
</dbReference>
<evidence type="ECO:0000313" key="2">
    <source>
        <dbReference type="EMBL" id="OWY91120.1"/>
    </source>
</evidence>
<gene>
    <name evidence="2" type="ORF">PHMEG_00040434</name>
</gene>
<sequence length="149" mass="17206">EEYTERDDLLSDVFELHEDAENVRDEKKRYKEAKVLEEERANVMRDEVGVEQKKSKYDSFTELMVHVKERDEFAGAVEMRKVASEESRLALECERLGLEKEERVAFLISAASLYNSTSLIGASSDTYSSRVGSLTFKSDQSSRFLKKIY</sequence>
<organism evidence="2 3">
    <name type="scientific">Phytophthora megakarya</name>
    <dbReference type="NCBI Taxonomy" id="4795"/>
    <lineage>
        <taxon>Eukaryota</taxon>
        <taxon>Sar</taxon>
        <taxon>Stramenopiles</taxon>
        <taxon>Oomycota</taxon>
        <taxon>Peronosporomycetes</taxon>
        <taxon>Peronosporales</taxon>
        <taxon>Peronosporaceae</taxon>
        <taxon>Phytophthora</taxon>
    </lineage>
</organism>
<feature type="coiled-coil region" evidence="1">
    <location>
        <begin position="13"/>
        <end position="40"/>
    </location>
</feature>
<name>A0A225UDY2_9STRA</name>
<reference evidence="3" key="1">
    <citation type="submission" date="2017-03" db="EMBL/GenBank/DDBJ databases">
        <title>Phytopthora megakarya and P. palmivora, two closely related causual agents of cacao black pod achieved similar genome size and gene model numbers by different mechanisms.</title>
        <authorList>
            <person name="Ali S."/>
            <person name="Shao J."/>
            <person name="Larry D.J."/>
            <person name="Kronmiller B."/>
            <person name="Shen D."/>
            <person name="Strem M.D."/>
            <person name="Melnick R.L."/>
            <person name="Guiltinan M.J."/>
            <person name="Tyler B.M."/>
            <person name="Meinhardt L.W."/>
            <person name="Bailey B.A."/>
        </authorList>
    </citation>
    <scope>NUCLEOTIDE SEQUENCE [LARGE SCALE GENOMIC DNA]</scope>
    <source>
        <strain evidence="3">zdho120</strain>
    </source>
</reference>
<protein>
    <submittedName>
        <fullName evidence="2">Uncharacterized protein</fullName>
    </submittedName>
</protein>
<evidence type="ECO:0000256" key="1">
    <source>
        <dbReference type="SAM" id="Coils"/>
    </source>
</evidence>
<dbReference type="OrthoDB" id="124949at2759"/>
<accession>A0A225UDY2</accession>
<keyword evidence="3" id="KW-1185">Reference proteome</keyword>